<protein>
    <recommendedName>
        <fullName evidence="1">General stress protein FMN-binding split barrel domain-containing protein</fullName>
    </recommendedName>
</protein>
<name>A0A918TAE3_STRCJ</name>
<dbReference type="Gene3D" id="2.30.110.10">
    <property type="entry name" value="Electron Transport, Fmn-binding Protein, Chain A"/>
    <property type="match status" value="1"/>
</dbReference>
<organism evidence="2 3">
    <name type="scientific">Streptomyces cinnamoneus</name>
    <name type="common">Streptoverticillium cinnamoneum</name>
    <dbReference type="NCBI Taxonomy" id="53446"/>
    <lineage>
        <taxon>Bacteria</taxon>
        <taxon>Bacillati</taxon>
        <taxon>Actinomycetota</taxon>
        <taxon>Actinomycetes</taxon>
        <taxon>Kitasatosporales</taxon>
        <taxon>Streptomycetaceae</taxon>
        <taxon>Streptomyces</taxon>
        <taxon>Streptomyces cinnamoneus group</taxon>
    </lineage>
</organism>
<dbReference type="InterPro" id="IPR012349">
    <property type="entry name" value="Split_barrel_FMN-bd"/>
</dbReference>
<reference evidence="2" key="1">
    <citation type="journal article" date="2014" name="Int. J. Syst. Evol. Microbiol.">
        <title>Complete genome sequence of Corynebacterium casei LMG S-19264T (=DSM 44701T), isolated from a smear-ripened cheese.</title>
        <authorList>
            <consortium name="US DOE Joint Genome Institute (JGI-PGF)"/>
            <person name="Walter F."/>
            <person name="Albersmeier A."/>
            <person name="Kalinowski J."/>
            <person name="Ruckert C."/>
        </authorList>
    </citation>
    <scope>NUCLEOTIDE SEQUENCE</scope>
    <source>
        <strain evidence="2">JCM 4633</strain>
    </source>
</reference>
<dbReference type="InterPro" id="IPR038725">
    <property type="entry name" value="YdaG_split_barrel_FMN-bd"/>
</dbReference>
<dbReference type="RefSeq" id="WP_190107535.1">
    <property type="nucleotide sequence ID" value="NZ_BMVB01000001.1"/>
</dbReference>
<dbReference type="SUPFAM" id="SSF50475">
    <property type="entry name" value="FMN-binding split barrel"/>
    <property type="match status" value="1"/>
</dbReference>
<evidence type="ECO:0000313" key="3">
    <source>
        <dbReference type="Proteomes" id="UP000646244"/>
    </source>
</evidence>
<gene>
    <name evidence="2" type="ORF">GCM10010507_00680</name>
</gene>
<sequence length="192" mass="20680">MSTDLPLPAEDFAPSGPAGPPAESLFAAALRLARANPYGFLTTYDGLRPHTRLVEHLGVGEDGSLHIGTSPRSRKAADVARQPRVTYAVEDRGAAAYAVLEAEAHVEDGLQERLAHWKDDFRAFFPDGPEGDDYVVLRLCPDRIELMDFTHQVHPAPFGLVPAVIERDAAGWRRVPAARRAGPPGGGGRLSA</sequence>
<comment type="caution">
    <text evidence="2">The sequence shown here is derived from an EMBL/GenBank/DDBJ whole genome shotgun (WGS) entry which is preliminary data.</text>
</comment>
<accession>A0A918TAE3</accession>
<dbReference type="EMBL" id="BMVB01000001">
    <property type="protein sequence ID" value="GHC32330.1"/>
    <property type="molecule type" value="Genomic_DNA"/>
</dbReference>
<proteinExistence type="predicted"/>
<dbReference type="Pfam" id="PF16242">
    <property type="entry name" value="Pyrid_ox_like"/>
    <property type="match status" value="1"/>
</dbReference>
<reference evidence="2" key="2">
    <citation type="submission" date="2020-09" db="EMBL/GenBank/DDBJ databases">
        <authorList>
            <person name="Sun Q."/>
            <person name="Ohkuma M."/>
        </authorList>
    </citation>
    <scope>NUCLEOTIDE SEQUENCE</scope>
    <source>
        <strain evidence="2">JCM 4633</strain>
    </source>
</reference>
<evidence type="ECO:0000313" key="2">
    <source>
        <dbReference type="EMBL" id="GHC32330.1"/>
    </source>
</evidence>
<evidence type="ECO:0000259" key="1">
    <source>
        <dbReference type="Pfam" id="PF16242"/>
    </source>
</evidence>
<feature type="domain" description="General stress protein FMN-binding split barrel" evidence="1">
    <location>
        <begin position="38"/>
        <end position="146"/>
    </location>
</feature>
<dbReference type="Proteomes" id="UP000646244">
    <property type="component" value="Unassembled WGS sequence"/>
</dbReference>
<dbReference type="AlphaFoldDB" id="A0A918TAE3"/>